<dbReference type="EMBL" id="OJIN01000202">
    <property type="protein sequence ID" value="SPD75431.1"/>
    <property type="molecule type" value="Genomic_DNA"/>
</dbReference>
<dbReference type="SUPFAM" id="SSF51735">
    <property type="entry name" value="NAD(P)-binding Rossmann-fold domains"/>
    <property type="match status" value="1"/>
</dbReference>
<dbReference type="PANTHER" id="PTHR42760:SF40">
    <property type="entry name" value="3-OXOACYL-[ACYL-CARRIER-PROTEIN] REDUCTASE, CHLOROPLASTIC"/>
    <property type="match status" value="1"/>
</dbReference>
<dbReference type="GO" id="GO:0018449">
    <property type="term" value="F:1-phenylethanol dehydrogenase activity"/>
    <property type="evidence" value="ECO:0007669"/>
    <property type="project" value="UniProtKB-EC"/>
</dbReference>
<name>A0A445N1A1_9BACT</name>
<dbReference type="InterPro" id="IPR036291">
    <property type="entry name" value="NAD(P)-bd_dom_sf"/>
</dbReference>
<dbReference type="InterPro" id="IPR020904">
    <property type="entry name" value="Sc_DH/Rdtase_CS"/>
</dbReference>
<dbReference type="PANTHER" id="PTHR42760">
    <property type="entry name" value="SHORT-CHAIN DEHYDROGENASES/REDUCTASES FAMILY MEMBER"/>
    <property type="match status" value="1"/>
</dbReference>
<dbReference type="InterPro" id="IPR002347">
    <property type="entry name" value="SDR_fam"/>
</dbReference>
<dbReference type="CDD" id="cd05233">
    <property type="entry name" value="SDR_c"/>
    <property type="match status" value="1"/>
</dbReference>
<organism evidence="2">
    <name type="scientific">uncultured Desulfobacterium sp</name>
    <dbReference type="NCBI Taxonomy" id="201089"/>
    <lineage>
        <taxon>Bacteria</taxon>
        <taxon>Pseudomonadati</taxon>
        <taxon>Thermodesulfobacteriota</taxon>
        <taxon>Desulfobacteria</taxon>
        <taxon>Desulfobacterales</taxon>
        <taxon>Desulfobacteriaceae</taxon>
        <taxon>Desulfobacterium</taxon>
        <taxon>environmental samples</taxon>
    </lineage>
</organism>
<evidence type="ECO:0000313" key="2">
    <source>
        <dbReference type="EMBL" id="SPD75431.1"/>
    </source>
</evidence>
<accession>A0A445N1A1</accession>
<dbReference type="GO" id="GO:0030497">
    <property type="term" value="P:fatty acid elongation"/>
    <property type="evidence" value="ECO:0007669"/>
    <property type="project" value="TreeGrafter"/>
</dbReference>
<proteinExistence type="inferred from homology"/>
<dbReference type="AlphaFoldDB" id="A0A445N1A1"/>
<evidence type="ECO:0000256" key="1">
    <source>
        <dbReference type="ARBA" id="ARBA00006484"/>
    </source>
</evidence>
<keyword evidence="2" id="KW-0560">Oxidoreductase</keyword>
<dbReference type="FunFam" id="3.40.50.720:FF:000084">
    <property type="entry name" value="Short-chain dehydrogenase reductase"/>
    <property type="match status" value="1"/>
</dbReference>
<dbReference type="PROSITE" id="PS00061">
    <property type="entry name" value="ADH_SHORT"/>
    <property type="match status" value="1"/>
</dbReference>
<dbReference type="EC" id="1.1.1.311" evidence="2"/>
<dbReference type="NCBIfam" id="NF005559">
    <property type="entry name" value="PRK07231.1"/>
    <property type="match status" value="1"/>
</dbReference>
<dbReference type="GO" id="GO:0016616">
    <property type="term" value="F:oxidoreductase activity, acting on the CH-OH group of donors, NAD or NADP as acceptor"/>
    <property type="evidence" value="ECO:0007669"/>
    <property type="project" value="TreeGrafter"/>
</dbReference>
<gene>
    <name evidence="2" type="primary">ped</name>
    <name evidence="2" type="ORF">PITCH_A590002</name>
</gene>
<dbReference type="Pfam" id="PF13561">
    <property type="entry name" value="adh_short_C2"/>
    <property type="match status" value="1"/>
</dbReference>
<dbReference type="PRINTS" id="PR00080">
    <property type="entry name" value="SDRFAMILY"/>
</dbReference>
<protein>
    <submittedName>
        <fullName evidence="2">(S)-1-Phenylethanol dehydrogenase</fullName>
        <ecNumber evidence="2">1.1.1.311</ecNumber>
    </submittedName>
</protein>
<dbReference type="PRINTS" id="PR00081">
    <property type="entry name" value="GDHRDH"/>
</dbReference>
<reference evidence="2" key="1">
    <citation type="submission" date="2018-01" db="EMBL/GenBank/DDBJ databases">
        <authorList>
            <person name="Regsiter A."/>
            <person name="William W."/>
        </authorList>
    </citation>
    <scope>NUCLEOTIDE SEQUENCE</scope>
    <source>
        <strain evidence="2">TRIP AH-1</strain>
    </source>
</reference>
<comment type="similarity">
    <text evidence="1">Belongs to the short-chain dehydrogenases/reductases (SDR) family.</text>
</comment>
<dbReference type="Gene3D" id="3.40.50.720">
    <property type="entry name" value="NAD(P)-binding Rossmann-like Domain"/>
    <property type="match status" value="1"/>
</dbReference>
<sequence>MRLKDKVAIITGGGQGIGREYALRFCKEGARVVIAEINLENAKKVEKEIVEMGGEALAIKTDVSSENDTQVMAQKTVEKFGKIDILINNAAIYFGLENKPIENITVDEWDRSFAVNVRGAWLCIKAVLPYMKDEGSGRIINISSGTWYMGIPMLLHYGTTKAGIIGLTRCAAREVGGFGINVNAITPGFTTTEASLTMKGTPPGIFEVIAGQTALGRNENAEDLVGTAVFLASDDSAFITGQSIVVDGGWVLD</sequence>